<dbReference type="AlphaFoldDB" id="A0A0F8XBD5"/>
<protein>
    <submittedName>
        <fullName evidence="1">Uncharacterized protein</fullName>
    </submittedName>
</protein>
<proteinExistence type="predicted"/>
<comment type="caution">
    <text evidence="1">The sequence shown here is derived from an EMBL/GenBank/DDBJ whole genome shotgun (WGS) entry which is preliminary data.</text>
</comment>
<accession>A0A0F8XBD5</accession>
<evidence type="ECO:0000313" key="1">
    <source>
        <dbReference type="EMBL" id="KKK66123.1"/>
    </source>
</evidence>
<organism evidence="1">
    <name type="scientific">marine sediment metagenome</name>
    <dbReference type="NCBI Taxonomy" id="412755"/>
    <lineage>
        <taxon>unclassified sequences</taxon>
        <taxon>metagenomes</taxon>
        <taxon>ecological metagenomes</taxon>
    </lineage>
</organism>
<gene>
    <name evidence="1" type="ORF">LCGC14_2967230</name>
</gene>
<dbReference type="EMBL" id="LAZR01060230">
    <property type="protein sequence ID" value="KKK66123.1"/>
    <property type="molecule type" value="Genomic_DNA"/>
</dbReference>
<reference evidence="1" key="1">
    <citation type="journal article" date="2015" name="Nature">
        <title>Complex archaea that bridge the gap between prokaryotes and eukaryotes.</title>
        <authorList>
            <person name="Spang A."/>
            <person name="Saw J.H."/>
            <person name="Jorgensen S.L."/>
            <person name="Zaremba-Niedzwiedzka K."/>
            <person name="Martijn J."/>
            <person name="Lind A.E."/>
            <person name="van Eijk R."/>
            <person name="Schleper C."/>
            <person name="Guy L."/>
            <person name="Ettema T.J."/>
        </authorList>
    </citation>
    <scope>NUCLEOTIDE SEQUENCE</scope>
</reference>
<name>A0A0F8XBD5_9ZZZZ</name>
<sequence length="107" mass="12081">MAQLHSLDYGIIHSLDWRYSVTLISLCACRPTAGMAYSRLKYLWGSAVVSRIFSMLSLNLLTMAPPRTREFCLKERQRGVDLQPLEEGDGFIPYLDGLHGVAHIVEL</sequence>